<comment type="caution">
    <text evidence="2">The sequence shown here is derived from an EMBL/GenBank/DDBJ whole genome shotgun (WGS) entry which is preliminary data.</text>
</comment>
<dbReference type="AlphaFoldDB" id="A0A1E3H1L6"/>
<feature type="region of interest" description="Disordered" evidence="1">
    <location>
        <begin position="526"/>
        <end position="546"/>
    </location>
</feature>
<proteinExistence type="predicted"/>
<dbReference type="EMBL" id="MCRJ01000058">
    <property type="protein sequence ID" value="ODN70210.1"/>
    <property type="molecule type" value="Genomic_DNA"/>
</dbReference>
<organism evidence="2 3">
    <name type="scientific">Methylobrevis pamukkalensis</name>
    <dbReference type="NCBI Taxonomy" id="1439726"/>
    <lineage>
        <taxon>Bacteria</taxon>
        <taxon>Pseudomonadati</taxon>
        <taxon>Pseudomonadota</taxon>
        <taxon>Alphaproteobacteria</taxon>
        <taxon>Hyphomicrobiales</taxon>
        <taxon>Pleomorphomonadaceae</taxon>
        <taxon>Methylobrevis</taxon>
    </lineage>
</organism>
<dbReference type="Proteomes" id="UP000094622">
    <property type="component" value="Unassembled WGS sequence"/>
</dbReference>
<dbReference type="OrthoDB" id="9770450at2"/>
<dbReference type="Pfam" id="PF05136">
    <property type="entry name" value="Phage_portal_2"/>
    <property type="match status" value="1"/>
</dbReference>
<gene>
    <name evidence="2" type="ORF">A6302_02484</name>
</gene>
<sequence>MAASAKPVVRVRAGDTTGASARLASAGGYAGGFTARSNYAAADLGSQAMGGYLPPLLSADAAWLAERDVTVARLRDLIRNEGWAQSAVNRLTDMSVGATFRLSAKPDPVGLGISVEAAKAFGREIDAAWRQYADDPTFRGDVQRRLLFAGMVGLAFREMVGVGEAVAVLHWRPRAGWPFATCLQIIDPDRLSNPDGRMDDDHLRGGVELDDDGAPVAYYLRRRHPGDVAGSLDAFTWDRVPRWEQIGDWERPRVLHAYEMGRADQSRGISGLVSALVSTRMLSRYSEAEVRTAALNATITGAIYSEFGNHYMAELLGADESEMDWGALNTQRAEFYKNRPTYEDTRFLMMHPTDKLEMNTQARNTSGFPAFQAVFLQKLAASIGLSYEQLSMDWSKTNYSSARAALNEVWRRINVLRATIINSFTQPFYTAWLEDAIDSGRLTVPAGAPDFYDAPAAYVRADWIGPPRGYVDPVKEAQASQMRIEAMISTLEREIAEQGGDIDTVLPQLAAEQAMLASLGLRPSAVDPSVIAPTDDPNADRRPGEI</sequence>
<keyword evidence="3" id="KW-1185">Reference proteome</keyword>
<reference evidence="2 3" key="1">
    <citation type="submission" date="2016-07" db="EMBL/GenBank/DDBJ databases">
        <title>Draft Genome Sequence of Methylobrevis pamukkalensis PK2.</title>
        <authorList>
            <person name="Vasilenko O.V."/>
            <person name="Doronina N.V."/>
            <person name="Shmareva M.N."/>
            <person name="Tarlachkov S.V."/>
            <person name="Mustakhimov I."/>
            <person name="Trotsenko Y.A."/>
        </authorList>
    </citation>
    <scope>NUCLEOTIDE SEQUENCE [LARGE SCALE GENOMIC DNA]</scope>
    <source>
        <strain evidence="2 3">PK2</strain>
    </source>
</reference>
<dbReference type="GO" id="GO:0005198">
    <property type="term" value="F:structural molecule activity"/>
    <property type="evidence" value="ECO:0007669"/>
    <property type="project" value="InterPro"/>
</dbReference>
<evidence type="ECO:0000313" key="2">
    <source>
        <dbReference type="EMBL" id="ODN70210.1"/>
    </source>
</evidence>
<name>A0A1E3H1L6_9HYPH</name>
<dbReference type="RefSeq" id="WP_069307086.1">
    <property type="nucleotide sequence ID" value="NZ_MCRJ01000058.1"/>
</dbReference>
<evidence type="ECO:0000256" key="1">
    <source>
        <dbReference type="SAM" id="MobiDB-lite"/>
    </source>
</evidence>
<evidence type="ECO:0000313" key="3">
    <source>
        <dbReference type="Proteomes" id="UP000094622"/>
    </source>
</evidence>
<dbReference type="GO" id="GO:0019068">
    <property type="term" value="P:virion assembly"/>
    <property type="evidence" value="ECO:0007669"/>
    <property type="project" value="InterPro"/>
</dbReference>
<dbReference type="NCBIfam" id="TIGR01539">
    <property type="entry name" value="portal_lambda"/>
    <property type="match status" value="1"/>
</dbReference>
<protein>
    <submittedName>
        <fullName evidence="2">Phage portal protein, lambda family</fullName>
    </submittedName>
</protein>
<dbReference type="InterPro" id="IPR006429">
    <property type="entry name" value="Phage_lambda_portal"/>
</dbReference>
<accession>A0A1E3H1L6</accession>